<dbReference type="InterPro" id="IPR050496">
    <property type="entry name" value="SNF2_RAD54_helicase_repair"/>
</dbReference>
<keyword evidence="2" id="KW-0378">Hydrolase</keyword>
<dbReference type="InterPro" id="IPR027417">
    <property type="entry name" value="P-loop_NTPase"/>
</dbReference>
<dbReference type="CDD" id="cd18793">
    <property type="entry name" value="SF2_C_SNF"/>
    <property type="match status" value="1"/>
</dbReference>
<dbReference type="PROSITE" id="PS51192">
    <property type="entry name" value="HELICASE_ATP_BIND_1"/>
    <property type="match status" value="1"/>
</dbReference>
<feature type="domain" description="Helicase ATP-binding" evidence="4">
    <location>
        <begin position="202"/>
        <end position="371"/>
    </location>
</feature>
<dbReference type="InterPro" id="IPR001650">
    <property type="entry name" value="Helicase_C-like"/>
</dbReference>
<dbReference type="Gene3D" id="1.20.120.850">
    <property type="entry name" value="SWI2/SNF2 ATPases, N-terminal domain"/>
    <property type="match status" value="1"/>
</dbReference>
<dbReference type="CDD" id="cd18004">
    <property type="entry name" value="DEXHc_RAD54"/>
    <property type="match status" value="1"/>
</dbReference>
<dbReference type="Gene3D" id="3.40.50.300">
    <property type="entry name" value="P-loop containing nucleotide triphosphate hydrolases"/>
    <property type="match status" value="1"/>
</dbReference>
<evidence type="ECO:0000256" key="3">
    <source>
        <dbReference type="ARBA" id="ARBA00022840"/>
    </source>
</evidence>
<dbReference type="GO" id="GO:0016787">
    <property type="term" value="F:hydrolase activity"/>
    <property type="evidence" value="ECO:0007669"/>
    <property type="project" value="UniProtKB-KW"/>
</dbReference>
<keyword evidence="1" id="KW-0547">Nucleotide-binding</keyword>
<dbReference type="InterPro" id="IPR000330">
    <property type="entry name" value="SNF2_N"/>
</dbReference>
<dbReference type="PANTHER" id="PTHR45629">
    <property type="entry name" value="SNF2/RAD54 FAMILY MEMBER"/>
    <property type="match status" value="1"/>
</dbReference>
<dbReference type="AlphaFoldDB" id="A0A4P9YPJ3"/>
<keyword evidence="3" id="KW-0067">ATP-binding</keyword>
<dbReference type="PANTHER" id="PTHR45629:SF7">
    <property type="entry name" value="DNA EXCISION REPAIR PROTEIN ERCC-6-RELATED"/>
    <property type="match status" value="1"/>
</dbReference>
<dbReference type="GO" id="GO:0005634">
    <property type="term" value="C:nucleus"/>
    <property type="evidence" value="ECO:0007669"/>
    <property type="project" value="TreeGrafter"/>
</dbReference>
<dbReference type="Pfam" id="PF00271">
    <property type="entry name" value="Helicase_C"/>
    <property type="match status" value="1"/>
</dbReference>
<evidence type="ECO:0000259" key="4">
    <source>
        <dbReference type="PROSITE" id="PS51192"/>
    </source>
</evidence>
<dbReference type="SMART" id="SM00490">
    <property type="entry name" value="HELICc"/>
    <property type="match status" value="1"/>
</dbReference>
<dbReference type="InterPro" id="IPR014001">
    <property type="entry name" value="Helicase_ATP-bd"/>
</dbReference>
<dbReference type="InterPro" id="IPR038718">
    <property type="entry name" value="SNF2-like_sf"/>
</dbReference>
<evidence type="ECO:0000256" key="1">
    <source>
        <dbReference type="ARBA" id="ARBA00022741"/>
    </source>
</evidence>
<dbReference type="InterPro" id="IPR049730">
    <property type="entry name" value="SNF2/RAD54-like_C"/>
</dbReference>
<dbReference type="Proteomes" id="UP000281549">
    <property type="component" value="Unassembled WGS sequence"/>
</dbReference>
<evidence type="ECO:0000259" key="5">
    <source>
        <dbReference type="PROSITE" id="PS51194"/>
    </source>
</evidence>
<dbReference type="GO" id="GO:0015616">
    <property type="term" value="F:DNA translocase activity"/>
    <property type="evidence" value="ECO:0007669"/>
    <property type="project" value="TreeGrafter"/>
</dbReference>
<name>A0A4P9YPJ3_ROZAC</name>
<evidence type="ECO:0000313" key="7">
    <source>
        <dbReference type="Proteomes" id="UP000281549"/>
    </source>
</evidence>
<organism evidence="6 7">
    <name type="scientific">Rozella allomycis (strain CSF55)</name>
    <dbReference type="NCBI Taxonomy" id="988480"/>
    <lineage>
        <taxon>Eukaryota</taxon>
        <taxon>Fungi</taxon>
        <taxon>Fungi incertae sedis</taxon>
        <taxon>Cryptomycota</taxon>
        <taxon>Cryptomycota incertae sedis</taxon>
        <taxon>Rozella</taxon>
    </lineage>
</organism>
<sequence length="763" mass="86778">MSEKRTVSPTTTTLVAMKNQNKTWQGDGVLLVRSDSRCMELKDMEGNTIIKNTKIYDKSLDWDTLDSYDEVFRLGNKEILIEGVASLEEYESGRIFITNSIPQKENAYDLNGIAPMAMAKVKSKPKDTINNTAKKIKLQRQARHDPNCSDALVMKRPSLGDSIKINGKDVSIIDVVVDPYLAKNLRPHQKDGVSFLYECVLGLKGFNGHGAILADEMGLGKSLQTITLVWTLLKEQSPYSNEESVVKKVLICCPATLIKNWQKEFKKWLGDERINVFIVEGNSNLQHFIMNKSYSVLICGYEKLLSLKNVVEKIKFDLIICDEGHRLKNSQIKLASLLNKFECKKRVILSGTPIQNDLNEFYAMVDFVNPGILSTSVSFKKVFDEPIQASRQPKASNEVKRIGEERLKQLMDLTQMFILRRTSAINKEYLPPKTEFVLFIKPNGFQCSLFHRLLDQTNFSHLQSNALAYMSMLKKICNAPSLLQSDDDLKQEFENTKPREMQGNKLICLIKLLACIKSHGNEKVVIVAHSTKTRQTLDVFEKHFKDLNISFLRLDGSTPSAKRQELVDRFNNHSDDWVFLLSAKAGGQGLNLVGASRLVLYDLDWNPSIDLQAMARIWRDGQTRNVFIYRFLITGSIEEKIFQRQLTKLGLSDSLIDEINDTSNQFTKEELKDIFTFHENTKCHILDSIVNSQSKTDESLNELFELDPDLVLDEPANKLDQSTSLSDWDKADPALDSSIINEDIPLQNLCKKNLVSYIFKKNS</sequence>
<dbReference type="EMBL" id="ML004947">
    <property type="protein sequence ID" value="RKP21534.1"/>
    <property type="molecule type" value="Genomic_DNA"/>
</dbReference>
<proteinExistence type="predicted"/>
<protein>
    <recommendedName>
        <fullName evidence="8">SNF2-related domain-containing protein</fullName>
    </recommendedName>
</protein>
<accession>A0A4P9YPJ3</accession>
<dbReference type="SMART" id="SM00487">
    <property type="entry name" value="DEXDc"/>
    <property type="match status" value="1"/>
</dbReference>
<feature type="domain" description="Helicase C-terminal" evidence="5">
    <location>
        <begin position="488"/>
        <end position="675"/>
    </location>
</feature>
<evidence type="ECO:0000313" key="6">
    <source>
        <dbReference type="EMBL" id="RKP21534.1"/>
    </source>
</evidence>
<dbReference type="PROSITE" id="PS51194">
    <property type="entry name" value="HELICASE_CTER"/>
    <property type="match status" value="1"/>
</dbReference>
<dbReference type="SUPFAM" id="SSF52540">
    <property type="entry name" value="P-loop containing nucleoside triphosphate hydrolases"/>
    <property type="match status" value="2"/>
</dbReference>
<gene>
    <name evidence="6" type="ORF">ROZALSC1DRAFT_27068</name>
</gene>
<dbReference type="GO" id="GO:0005524">
    <property type="term" value="F:ATP binding"/>
    <property type="evidence" value="ECO:0007669"/>
    <property type="project" value="InterPro"/>
</dbReference>
<dbReference type="Pfam" id="PF00176">
    <property type="entry name" value="SNF2-rel_dom"/>
    <property type="match status" value="1"/>
</dbReference>
<evidence type="ECO:0008006" key="8">
    <source>
        <dbReference type="Google" id="ProtNLM"/>
    </source>
</evidence>
<dbReference type="GO" id="GO:0007131">
    <property type="term" value="P:reciprocal meiotic recombination"/>
    <property type="evidence" value="ECO:0007669"/>
    <property type="project" value="TreeGrafter"/>
</dbReference>
<evidence type="ECO:0000256" key="2">
    <source>
        <dbReference type="ARBA" id="ARBA00022801"/>
    </source>
</evidence>
<dbReference type="Gene3D" id="3.40.50.10810">
    <property type="entry name" value="Tandem AAA-ATPase domain"/>
    <property type="match status" value="1"/>
</dbReference>
<dbReference type="GO" id="GO:0000724">
    <property type="term" value="P:double-strand break repair via homologous recombination"/>
    <property type="evidence" value="ECO:0007669"/>
    <property type="project" value="TreeGrafter"/>
</dbReference>
<reference evidence="7" key="1">
    <citation type="journal article" date="2018" name="Nat. Microbiol.">
        <title>Leveraging single-cell genomics to expand the fungal tree of life.</title>
        <authorList>
            <person name="Ahrendt S.R."/>
            <person name="Quandt C.A."/>
            <person name="Ciobanu D."/>
            <person name="Clum A."/>
            <person name="Salamov A."/>
            <person name="Andreopoulos B."/>
            <person name="Cheng J.F."/>
            <person name="Woyke T."/>
            <person name="Pelin A."/>
            <person name="Henrissat B."/>
            <person name="Reynolds N.K."/>
            <person name="Benny G.L."/>
            <person name="Smith M.E."/>
            <person name="James T.Y."/>
            <person name="Grigoriev I.V."/>
        </authorList>
    </citation>
    <scope>NUCLEOTIDE SEQUENCE [LARGE SCALE GENOMIC DNA]</scope>
    <source>
        <strain evidence="7">CSF55</strain>
    </source>
</reference>
<dbReference type="FunFam" id="3.40.50.10810:FF:000020">
    <property type="entry name" value="DNA repair and recombination protein RAD54B"/>
    <property type="match status" value="1"/>
</dbReference>